<evidence type="ECO:0000313" key="2">
    <source>
        <dbReference type="Proteomes" id="UP001153365"/>
    </source>
</evidence>
<dbReference type="PROSITE" id="PS51318">
    <property type="entry name" value="TAT"/>
    <property type="match status" value="1"/>
</dbReference>
<gene>
    <name evidence="1" type="ORF">PPACK8108_LOCUS5528</name>
</gene>
<dbReference type="InterPro" id="IPR006311">
    <property type="entry name" value="TAT_signal"/>
</dbReference>
<reference evidence="1" key="1">
    <citation type="submission" date="2022-06" db="EMBL/GenBank/DDBJ databases">
        <authorList>
            <consortium name="SYNGENTA / RWTH Aachen University"/>
        </authorList>
    </citation>
    <scope>NUCLEOTIDE SEQUENCE</scope>
</reference>
<dbReference type="EMBL" id="CALTRL010001066">
    <property type="protein sequence ID" value="CAH7670793.1"/>
    <property type="molecule type" value="Genomic_DNA"/>
</dbReference>
<name>A0AAV0AQW7_PHAPC</name>
<comment type="caution">
    <text evidence="1">The sequence shown here is derived from an EMBL/GenBank/DDBJ whole genome shotgun (WGS) entry which is preliminary data.</text>
</comment>
<proteinExistence type="predicted"/>
<keyword evidence="2" id="KW-1185">Reference proteome</keyword>
<dbReference type="AlphaFoldDB" id="A0AAV0AQW7"/>
<protein>
    <submittedName>
        <fullName evidence="1">Expressed protein</fullName>
    </submittedName>
</protein>
<organism evidence="1 2">
    <name type="scientific">Phakopsora pachyrhizi</name>
    <name type="common">Asian soybean rust disease fungus</name>
    <dbReference type="NCBI Taxonomy" id="170000"/>
    <lineage>
        <taxon>Eukaryota</taxon>
        <taxon>Fungi</taxon>
        <taxon>Dikarya</taxon>
        <taxon>Basidiomycota</taxon>
        <taxon>Pucciniomycotina</taxon>
        <taxon>Pucciniomycetes</taxon>
        <taxon>Pucciniales</taxon>
        <taxon>Phakopsoraceae</taxon>
        <taxon>Phakopsora</taxon>
    </lineage>
</organism>
<accession>A0AAV0AQW7</accession>
<dbReference type="Proteomes" id="UP001153365">
    <property type="component" value="Unassembled WGS sequence"/>
</dbReference>
<sequence>MKADTLSIPLYTLLIHSLITQIQSCTMVRNLMLLSLAFAAFVTADSEIVQSSKHTRRQFFGGGGIGGAAGAMGGGGGGFSSSSSSASHSSSSSSGFSAAGGGGGAAGFGGGGLGIGGGGGLGFGGMGGIGGIGGMGIGGIGGMGGMGVGGFGGMGVGGGMGFGGLGIPALFNPFGGILSQIASCRSALVAGISAQAAFSQINQIALMFQQAVNPIMGCGACGLSGTGLNAFGGIIRQIAFGLQSLFSQCQGIFPSQWSGILSSAFAPFGSVFPNFLNFCSGVGLPISQFFGGGFARLFSSLQIGPLNSCFSDFGLL</sequence>
<evidence type="ECO:0000313" key="1">
    <source>
        <dbReference type="EMBL" id="CAH7670793.1"/>
    </source>
</evidence>